<organism evidence="3 4">
    <name type="scientific">Aphanomyces invadans</name>
    <dbReference type="NCBI Taxonomy" id="157072"/>
    <lineage>
        <taxon>Eukaryota</taxon>
        <taxon>Sar</taxon>
        <taxon>Stramenopiles</taxon>
        <taxon>Oomycota</taxon>
        <taxon>Saprolegniomycetes</taxon>
        <taxon>Saprolegniales</taxon>
        <taxon>Verrucalvaceae</taxon>
        <taxon>Aphanomyces</taxon>
    </lineage>
</organism>
<dbReference type="InterPro" id="IPR003018">
    <property type="entry name" value="GAF"/>
</dbReference>
<dbReference type="PANTHER" id="PTHR43102:SF2">
    <property type="entry name" value="GAF DOMAIN-CONTAINING PROTEIN"/>
    <property type="match status" value="1"/>
</dbReference>
<evidence type="ECO:0000256" key="1">
    <source>
        <dbReference type="SAM" id="MobiDB-lite"/>
    </source>
</evidence>
<dbReference type="VEuPathDB" id="FungiDB:H310_03726"/>
<dbReference type="VEuPathDB" id="FungiDB:H310_03727"/>
<dbReference type="Gene3D" id="3.30.450.40">
    <property type="match status" value="1"/>
</dbReference>
<feature type="region of interest" description="Disordered" evidence="1">
    <location>
        <begin position="756"/>
        <end position="778"/>
    </location>
</feature>
<evidence type="ECO:0000259" key="2">
    <source>
        <dbReference type="Pfam" id="PF01590"/>
    </source>
</evidence>
<name>A0A418AT84_9STRA</name>
<dbReference type="Pfam" id="PF01590">
    <property type="entry name" value="GAF"/>
    <property type="match status" value="1"/>
</dbReference>
<evidence type="ECO:0000313" key="4">
    <source>
        <dbReference type="Proteomes" id="UP000285060"/>
    </source>
</evidence>
<comment type="caution">
    <text evidence="3">The sequence shown here is derived from an EMBL/GenBank/DDBJ whole genome shotgun (WGS) entry which is preliminary data.</text>
</comment>
<dbReference type="EMBL" id="QUSY01000566">
    <property type="protein sequence ID" value="RHY28537.1"/>
    <property type="molecule type" value="Genomic_DNA"/>
</dbReference>
<keyword evidence="4" id="KW-1185">Reference proteome</keyword>
<feature type="domain" description="GAF" evidence="2">
    <location>
        <begin position="184"/>
        <end position="283"/>
    </location>
</feature>
<accession>A0A418AT84</accession>
<dbReference type="AlphaFoldDB" id="A0A418AT84"/>
<dbReference type="InterPro" id="IPR011011">
    <property type="entry name" value="Znf_FYVE_PHD"/>
</dbReference>
<proteinExistence type="predicted"/>
<gene>
    <name evidence="3" type="ORF">DYB32_005894</name>
</gene>
<dbReference type="InterPro" id="IPR029016">
    <property type="entry name" value="GAF-like_dom_sf"/>
</dbReference>
<dbReference type="PANTHER" id="PTHR43102">
    <property type="entry name" value="SLR1143 PROTEIN"/>
    <property type="match status" value="1"/>
</dbReference>
<dbReference type="CDD" id="cd00065">
    <property type="entry name" value="FYVE_like_SF"/>
    <property type="match status" value="1"/>
</dbReference>
<dbReference type="SUPFAM" id="SSF55781">
    <property type="entry name" value="GAF domain-like"/>
    <property type="match status" value="1"/>
</dbReference>
<sequence>MCGDVFCDSCTTFVMIVVREEHKNSVRICGTCISSHKAKYSYRAGPSSTMQESTPLERATKSVSVPKVPSAAAASIAVSAPGQRHHPRRHYATEDSAQQTCRHRKSNSAHLSTLLDESTAAALSSTSTWHMYELLDSSSFPETYPWSYMWPHPPTPMFEAQRLDTIRSAWAKMTSGTMPDNLCDLLCKGYECPMAAVSVIDASTQHFLARAGIVQGSIARHLSLCAYTMCGLDPFVVLDLANDPRFRNHPLLTEASIRFYAGSPIVAGDGMVVGTVFVMDTKPRKTCFDTCLTSMARMAMRHLNEMRQAAPNALPSIAQQHSTDVTPRQVENILHNLLSKTNDIQEQLLRRRPLPAAYPGYRMDELDARRDRWMAALGRVVRAVQSHRAHQWMFRMWVLHGRPRWRWLFETITATGTHDPEESWTKDKLIKNDVYRDRLLAQEIAAFVDLGDALGMTGAQRHAMFEKFLHVDWMRRSAISVQELCMYCGLRRTRFADCILPLPRANDGFRQFHHRFELVQLMAALFNVCTLPAAKVVSSYFLTEGLSAKVDPIVQTLVPDCDKNPPLRLQLAQLLVFVTGTLTPNEKYLKSALESLYLSTSDTRTAAYTLADTGGMRTKDDGEINQTATKSTHLLAKVLPVATQDADESNLGVEDDSESFELAATIQQYSNEAVAWEVTADNLLAAIHIKQVQMDGNATLDSSKAVGVEHLRIMKALKDGTLSPTEAVSIRKSIVKQYGYHFADFIVGYSHLKPQRRNPVASHKQSKRKSNDDDKTSLPENWIKVNAFISR</sequence>
<evidence type="ECO:0000313" key="3">
    <source>
        <dbReference type="EMBL" id="RHY28537.1"/>
    </source>
</evidence>
<protein>
    <recommendedName>
        <fullName evidence="2">GAF domain-containing protein</fullName>
    </recommendedName>
</protein>
<reference evidence="3 4" key="1">
    <citation type="submission" date="2018-08" db="EMBL/GenBank/DDBJ databases">
        <title>Aphanomyces genome sequencing and annotation.</title>
        <authorList>
            <person name="Minardi D."/>
            <person name="Oidtmann B."/>
            <person name="Van Der Giezen M."/>
            <person name="Studholme D.J."/>
        </authorList>
    </citation>
    <scope>NUCLEOTIDE SEQUENCE [LARGE SCALE GENOMIC DNA]</scope>
    <source>
        <strain evidence="3 4">NJM0002</strain>
    </source>
</reference>
<dbReference type="Proteomes" id="UP000285060">
    <property type="component" value="Unassembled WGS sequence"/>
</dbReference>
<dbReference type="SUPFAM" id="SSF57903">
    <property type="entry name" value="FYVE/PHD zinc finger"/>
    <property type="match status" value="1"/>
</dbReference>